<dbReference type="RefSeq" id="WP_208342620.1">
    <property type="nucleotide sequence ID" value="NZ_CAWQFN010000169.1"/>
</dbReference>
<dbReference type="InterPro" id="IPR046348">
    <property type="entry name" value="SIS_dom_sf"/>
</dbReference>
<feature type="domain" description="CBS" evidence="8">
    <location>
        <begin position="277"/>
        <end position="330"/>
    </location>
</feature>
<dbReference type="AlphaFoldDB" id="A0AAP5I437"/>
<keyword evidence="10" id="KW-0413">Isomerase</keyword>
<evidence type="ECO:0000256" key="7">
    <source>
        <dbReference type="PROSITE-ProRule" id="PRU00703"/>
    </source>
</evidence>
<dbReference type="NCBIfam" id="TIGR00393">
    <property type="entry name" value="kpsF"/>
    <property type="match status" value="1"/>
</dbReference>
<dbReference type="GO" id="GO:0005975">
    <property type="term" value="P:carbohydrate metabolic process"/>
    <property type="evidence" value="ECO:0007669"/>
    <property type="project" value="InterPro"/>
</dbReference>
<dbReference type="InterPro" id="IPR001347">
    <property type="entry name" value="SIS_dom"/>
</dbReference>
<dbReference type="InterPro" id="IPR000644">
    <property type="entry name" value="CBS_dom"/>
</dbReference>
<dbReference type="GO" id="GO:0046872">
    <property type="term" value="F:metal ion binding"/>
    <property type="evidence" value="ECO:0007669"/>
    <property type="project" value="UniProtKB-KW"/>
</dbReference>
<dbReference type="InterPro" id="IPR050986">
    <property type="entry name" value="GutQ/KpsF_isomerases"/>
</dbReference>
<evidence type="ECO:0000256" key="1">
    <source>
        <dbReference type="ARBA" id="ARBA00008165"/>
    </source>
</evidence>
<feature type="site" description="Catalytically relevant" evidence="6">
    <location>
        <position position="109"/>
    </location>
</feature>
<proteinExistence type="inferred from homology"/>
<protein>
    <submittedName>
        <fullName evidence="10">KpsF/GutQ family sugar-phosphate isomerase</fullName>
    </submittedName>
</protein>
<feature type="site" description="Catalytically relevant" evidence="6">
    <location>
        <position position="191"/>
    </location>
</feature>
<dbReference type="PROSITE" id="PS51371">
    <property type="entry name" value="CBS"/>
    <property type="match status" value="1"/>
</dbReference>
<evidence type="ECO:0000256" key="2">
    <source>
        <dbReference type="ARBA" id="ARBA00022737"/>
    </source>
</evidence>
<dbReference type="GO" id="GO:1901135">
    <property type="term" value="P:carbohydrate derivative metabolic process"/>
    <property type="evidence" value="ECO:0007669"/>
    <property type="project" value="InterPro"/>
</dbReference>
<keyword evidence="5" id="KW-0479">Metal-binding</keyword>
<evidence type="ECO:0000313" key="11">
    <source>
        <dbReference type="Proteomes" id="UP000667802"/>
    </source>
</evidence>
<name>A0AAP5I437_9CYAN</name>
<keyword evidence="11" id="KW-1185">Reference proteome</keyword>
<reference evidence="11" key="1">
    <citation type="journal article" date="2021" name="Science">
        <title>Hunting the eagle killer: A cyanobacterial neurotoxin causes vacuolar myelinopathy.</title>
        <authorList>
            <person name="Breinlinger S."/>
            <person name="Phillips T.J."/>
            <person name="Haram B.N."/>
            <person name="Mares J."/>
            <person name="Martinez Yerena J.A."/>
            <person name="Hrouzek P."/>
            <person name="Sobotka R."/>
            <person name="Henderson W.M."/>
            <person name="Schmieder P."/>
            <person name="Williams S.M."/>
            <person name="Lauderdale J.D."/>
            <person name="Wilde H.D."/>
            <person name="Gerrin W."/>
            <person name="Kust A."/>
            <person name="Washington J.W."/>
            <person name="Wagner C."/>
            <person name="Geier B."/>
            <person name="Liebeke M."/>
            <person name="Enke H."/>
            <person name="Niedermeyer T.H.J."/>
            <person name="Wilde S.B."/>
        </authorList>
    </citation>
    <scope>NUCLEOTIDE SEQUENCE [LARGE SCALE GENOMIC DNA]</scope>
    <source>
        <strain evidence="11">Thurmond2011</strain>
    </source>
</reference>
<dbReference type="SUPFAM" id="SSF53697">
    <property type="entry name" value="SIS domain"/>
    <property type="match status" value="1"/>
</dbReference>
<keyword evidence="3 7" id="KW-0129">CBS domain</keyword>
<dbReference type="GO" id="GO:0019146">
    <property type="term" value="F:arabinose-5-phosphate isomerase activity"/>
    <property type="evidence" value="ECO:0007669"/>
    <property type="project" value="UniProtKB-ARBA"/>
</dbReference>
<dbReference type="Gene3D" id="3.40.50.10490">
    <property type="entry name" value="Glucose-6-phosphate isomerase like protein, domain 1"/>
    <property type="match status" value="1"/>
</dbReference>
<accession>A0AAP5I437</accession>
<sequence length="330" mass="35284">MDSLVTPIPVHQTVELLKLEANAIHQAAERLKVDQIEMALTLLASCRGKVIITGIGKSGIVAQKIVATLNSIGIVAVYLHPCDALHGDLGIVSAFDVVMLLSNSGETEELIEMIPHLKHRQVPMIAIVGNLNSTVAAQANVVLDATVVKEACPLNLAPTTSTIVALAIGDALAMTLMQMRGITPEDFAFNHPAGRLGKRLTLKVSDLMHCCPDSHTLLPQASWLEVVSAITQGGAGAVNIVNEQEQLVGLITDGDLRRCVQNTPSDQLENLTAGKIMTSHPIAVTPEILAYDALKLMEDRPSQISVLPVVDSEQRCLGLIRLHDILRSGL</sequence>
<evidence type="ECO:0000256" key="3">
    <source>
        <dbReference type="ARBA" id="ARBA00023122"/>
    </source>
</evidence>
<dbReference type="Gene3D" id="3.10.580.10">
    <property type="entry name" value="CBS-domain"/>
    <property type="match status" value="1"/>
</dbReference>
<dbReference type="PROSITE" id="PS51464">
    <property type="entry name" value="SIS"/>
    <property type="match status" value="1"/>
</dbReference>
<gene>
    <name evidence="10" type="ORF">G7B40_008960</name>
</gene>
<dbReference type="PANTHER" id="PTHR42745">
    <property type="match status" value="1"/>
</dbReference>
<dbReference type="InterPro" id="IPR046342">
    <property type="entry name" value="CBS_dom_sf"/>
</dbReference>
<keyword evidence="2" id="KW-0677">Repeat</keyword>
<dbReference type="CDD" id="cd04604">
    <property type="entry name" value="CBS_pair_SIS_assoc"/>
    <property type="match status" value="1"/>
</dbReference>
<evidence type="ECO:0000256" key="5">
    <source>
        <dbReference type="PIRSR" id="PIRSR004692-2"/>
    </source>
</evidence>
<feature type="domain" description="SIS" evidence="9">
    <location>
        <begin position="39"/>
        <end position="182"/>
    </location>
</feature>
<evidence type="ECO:0000313" key="10">
    <source>
        <dbReference type="EMBL" id="MDR9894697.1"/>
    </source>
</evidence>
<dbReference type="EMBL" id="JAALHA020000003">
    <property type="protein sequence ID" value="MDR9894697.1"/>
    <property type="molecule type" value="Genomic_DNA"/>
</dbReference>
<evidence type="ECO:0000256" key="6">
    <source>
        <dbReference type="PIRSR" id="PIRSR004692-3"/>
    </source>
</evidence>
<dbReference type="FunFam" id="3.40.50.10490:FF:000011">
    <property type="entry name" value="Arabinose 5-phosphate isomerase"/>
    <property type="match status" value="1"/>
</dbReference>
<dbReference type="Proteomes" id="UP000667802">
    <property type="component" value="Unassembled WGS sequence"/>
</dbReference>
<dbReference type="GO" id="GO:0097367">
    <property type="term" value="F:carbohydrate derivative binding"/>
    <property type="evidence" value="ECO:0007669"/>
    <property type="project" value="InterPro"/>
</dbReference>
<dbReference type="PIRSF" id="PIRSF004692">
    <property type="entry name" value="KdsD_KpsF"/>
    <property type="match status" value="1"/>
</dbReference>
<dbReference type="Pfam" id="PF01380">
    <property type="entry name" value="SIS"/>
    <property type="match status" value="1"/>
</dbReference>
<feature type="binding site" evidence="5">
    <location>
        <position position="80"/>
    </location>
    <ligand>
        <name>Zn(2+)</name>
        <dbReference type="ChEBI" id="CHEBI:29105"/>
    </ligand>
</feature>
<comment type="caution">
    <text evidence="10">The sequence shown here is derived from an EMBL/GenBank/DDBJ whole genome shotgun (WGS) entry which is preliminary data.</text>
</comment>
<feature type="site" description="Catalytically relevant" evidence="6">
    <location>
        <position position="150"/>
    </location>
</feature>
<dbReference type="SMART" id="SM00116">
    <property type="entry name" value="CBS"/>
    <property type="match status" value="2"/>
</dbReference>
<feature type="site" description="Catalytically relevant" evidence="6">
    <location>
        <position position="57"/>
    </location>
</feature>
<organism evidence="10 11">
    <name type="scientific">Aetokthonos hydrillicola Thurmond2011</name>
    <dbReference type="NCBI Taxonomy" id="2712845"/>
    <lineage>
        <taxon>Bacteria</taxon>
        <taxon>Bacillati</taxon>
        <taxon>Cyanobacteriota</taxon>
        <taxon>Cyanophyceae</taxon>
        <taxon>Nostocales</taxon>
        <taxon>Hapalosiphonaceae</taxon>
        <taxon>Aetokthonos</taxon>
    </lineage>
</organism>
<evidence type="ECO:0000256" key="4">
    <source>
        <dbReference type="PIRNR" id="PIRNR004692"/>
    </source>
</evidence>
<dbReference type="CDD" id="cd05014">
    <property type="entry name" value="SIS_Kpsf"/>
    <property type="match status" value="1"/>
</dbReference>
<dbReference type="InterPro" id="IPR004800">
    <property type="entry name" value="KdsD/KpsF-type"/>
</dbReference>
<dbReference type="InterPro" id="IPR035474">
    <property type="entry name" value="SIS_Kpsf"/>
</dbReference>
<keyword evidence="5" id="KW-0862">Zinc</keyword>
<dbReference type="Pfam" id="PF00571">
    <property type="entry name" value="CBS"/>
    <property type="match status" value="2"/>
</dbReference>
<comment type="similarity">
    <text evidence="1 4">Belongs to the SIS family. GutQ/KpsF subfamily.</text>
</comment>
<evidence type="ECO:0000259" key="9">
    <source>
        <dbReference type="PROSITE" id="PS51464"/>
    </source>
</evidence>
<dbReference type="PANTHER" id="PTHR42745:SF1">
    <property type="entry name" value="ARABINOSE 5-PHOSPHATE ISOMERASE KDSD"/>
    <property type="match status" value="1"/>
</dbReference>
<evidence type="ECO:0000259" key="8">
    <source>
        <dbReference type="PROSITE" id="PS51371"/>
    </source>
</evidence>